<proteinExistence type="predicted"/>
<sequence length="50" mass="5780">MDDAISKLAFISENGEPEDVLVATDICTNARERAEEARFHFHEYRREHGC</sequence>
<gene>
    <name evidence="1" type="ORF">ACPOL_3436</name>
</gene>
<name>A0A2Z5G0M8_9BACT</name>
<reference evidence="1 2" key="1">
    <citation type="journal article" date="2018" name="Front. Microbiol.">
        <title>Hydrolytic Capabilities as a Key to Environmental Success: Chitinolytic and Cellulolytic Acidobacteria From Acidic Sub-arctic Soils and Boreal Peatlands.</title>
        <authorList>
            <person name="Belova S.E."/>
            <person name="Ravin N.V."/>
            <person name="Pankratov T.A."/>
            <person name="Rakitin A.L."/>
            <person name="Ivanova A.A."/>
            <person name="Beletsky A.V."/>
            <person name="Mardanov A.V."/>
            <person name="Sinninghe Damste J.S."/>
            <person name="Dedysh S.N."/>
        </authorList>
    </citation>
    <scope>NUCLEOTIDE SEQUENCE [LARGE SCALE GENOMIC DNA]</scope>
    <source>
        <strain evidence="1 2">SBC82</strain>
    </source>
</reference>
<dbReference type="Proteomes" id="UP000253606">
    <property type="component" value="Chromosome"/>
</dbReference>
<dbReference type="EMBL" id="CP030840">
    <property type="protein sequence ID" value="AXC12723.1"/>
    <property type="molecule type" value="Genomic_DNA"/>
</dbReference>
<evidence type="ECO:0000313" key="1">
    <source>
        <dbReference type="EMBL" id="AXC12723.1"/>
    </source>
</evidence>
<accession>A0A2Z5G0M8</accession>
<protein>
    <submittedName>
        <fullName evidence="1">Uncharacterized protein</fullName>
    </submittedName>
</protein>
<keyword evidence="2" id="KW-1185">Reference proteome</keyword>
<dbReference type="AlphaFoldDB" id="A0A2Z5G0M8"/>
<organism evidence="1 2">
    <name type="scientific">Acidisarcina polymorpha</name>
    <dbReference type="NCBI Taxonomy" id="2211140"/>
    <lineage>
        <taxon>Bacteria</taxon>
        <taxon>Pseudomonadati</taxon>
        <taxon>Acidobacteriota</taxon>
        <taxon>Terriglobia</taxon>
        <taxon>Terriglobales</taxon>
        <taxon>Acidobacteriaceae</taxon>
        <taxon>Acidisarcina</taxon>
    </lineage>
</organism>
<evidence type="ECO:0000313" key="2">
    <source>
        <dbReference type="Proteomes" id="UP000253606"/>
    </source>
</evidence>
<dbReference type="KEGG" id="abas:ACPOL_3436"/>